<dbReference type="CDD" id="cd03680">
    <property type="entry name" value="MM_CoA_mutase_ICM_like"/>
    <property type="match status" value="1"/>
</dbReference>
<dbReference type="Pfam" id="PF01642">
    <property type="entry name" value="MM_CoA_mutase"/>
    <property type="match status" value="1"/>
</dbReference>
<dbReference type="PANTHER" id="PTHR48101:SF1">
    <property type="entry name" value="METHYLMALONYL-COA MUTASE, LARGE SUBUNIT"/>
    <property type="match status" value="1"/>
</dbReference>
<evidence type="ECO:0000313" key="4">
    <source>
        <dbReference type="Proteomes" id="UP001176021"/>
    </source>
</evidence>
<dbReference type="InterPro" id="IPR006099">
    <property type="entry name" value="MeMalonylCoA_mutase_a/b_cat"/>
</dbReference>
<feature type="domain" description="Methylmalonyl-CoA mutase alpha/beta chain catalytic" evidence="2">
    <location>
        <begin position="24"/>
        <end position="538"/>
    </location>
</feature>
<dbReference type="InterPro" id="IPR016176">
    <property type="entry name" value="Cbl-dep_enz_cat"/>
</dbReference>
<proteinExistence type="predicted"/>
<organism evidence="3 4">
    <name type="scientific">Desulfosporosinus nitroreducens</name>
    <dbReference type="NCBI Taxonomy" id="2018668"/>
    <lineage>
        <taxon>Bacteria</taxon>
        <taxon>Bacillati</taxon>
        <taxon>Bacillota</taxon>
        <taxon>Clostridia</taxon>
        <taxon>Eubacteriales</taxon>
        <taxon>Desulfitobacteriaceae</taxon>
        <taxon>Desulfosporosinus</taxon>
    </lineage>
</organism>
<gene>
    <name evidence="3" type="ORF">M8H41_06365</name>
</gene>
<dbReference type="RefSeq" id="WP_301998923.1">
    <property type="nucleotide sequence ID" value="NZ_JAMJEV010000004.1"/>
</dbReference>
<reference evidence="3" key="1">
    <citation type="submission" date="2022-05" db="EMBL/GenBank/DDBJ databases">
        <title>Expanded diversity of anoxic marine methylotrophy in a Black Sea sulfate reducing microorganism.</title>
        <authorList>
            <person name="Fischer P.Q."/>
            <person name="Stams A.J.M."/>
            <person name="Villanueva L."/>
            <person name="Sousa D.Z."/>
        </authorList>
    </citation>
    <scope>NUCLEOTIDE SEQUENCE</scope>
    <source>
        <strain evidence="3">P130</strain>
    </source>
</reference>
<dbReference type="Proteomes" id="UP001176021">
    <property type="component" value="Unassembled WGS sequence"/>
</dbReference>
<dbReference type="PANTHER" id="PTHR48101">
    <property type="entry name" value="METHYLMALONYL-COA MUTASE, MITOCHONDRIAL-RELATED"/>
    <property type="match status" value="1"/>
</dbReference>
<protein>
    <submittedName>
        <fullName evidence="3">Methylmalonyl-CoA mutase family protein</fullName>
    </submittedName>
</protein>
<name>A0ABT8QPG1_9FIRM</name>
<dbReference type="Gene3D" id="3.20.20.240">
    <property type="entry name" value="Methylmalonyl-CoA mutase"/>
    <property type="match status" value="1"/>
</dbReference>
<evidence type="ECO:0000256" key="1">
    <source>
        <dbReference type="ARBA" id="ARBA00023235"/>
    </source>
</evidence>
<dbReference type="InterPro" id="IPR006098">
    <property type="entry name" value="MMCoA_mutase_a_cat"/>
</dbReference>
<sequence length="545" mass="61296">MSENFLRWKAKYDAQRERKGPFFTVSSVPIDPLYGPGNAAEIDYERDLGNPGEYPYTRGVRPNMYRGRLWTMRMFAGFASAVESNERYKYLLSQGQTGLSVAFDMPTIMGYDSDHPRAYGEVGRVGVAIDSLEDMETLFQDISLDKVSTSMTINAPASIIWAMYVVAAEKQGIPAHKLTGTIQNDILKEYIAQKSWIFPPDPSMRLITDIFGFAKENVPKWNTISISGYHIREAGATALQELAFTLADGFAYVEAGIKAGLDVDDFAPRLSFFFNSHTDFFEEIAKYRAARRIWARHMKEKYGAKKEESLLMRFHTQTAGCSLTGPQPENNIVRTAYQAMAAVLGGTQSLHTNSMDEVLALPSEKAVQIALRTQQVLAYETGVVNTIDPLAGSYFVETFTNQMEEGAEEYFRKIDELGGVLGAIQENFFQQEIADAAYRYQQEIESKDRIIVGINDFVNEEKEKIDLLKIDPEVERAQVNRVKALKQSRDNIRVQATLDDLKVAAQGSDNLIPKIMDAVRAYATEGEMIAVLKEIFGEYREQAVF</sequence>
<evidence type="ECO:0000259" key="2">
    <source>
        <dbReference type="Pfam" id="PF01642"/>
    </source>
</evidence>
<keyword evidence="4" id="KW-1185">Reference proteome</keyword>
<keyword evidence="1" id="KW-0413">Isomerase</keyword>
<accession>A0ABT8QPG1</accession>
<comment type="caution">
    <text evidence="3">The sequence shown here is derived from an EMBL/GenBank/DDBJ whole genome shotgun (WGS) entry which is preliminary data.</text>
</comment>
<evidence type="ECO:0000313" key="3">
    <source>
        <dbReference type="EMBL" id="MDO0822479.1"/>
    </source>
</evidence>
<dbReference type="NCBIfam" id="TIGR00641">
    <property type="entry name" value="acid_CoA_mut_N"/>
    <property type="match status" value="1"/>
</dbReference>
<dbReference type="EMBL" id="JAMJEV010000004">
    <property type="protein sequence ID" value="MDO0822479.1"/>
    <property type="molecule type" value="Genomic_DNA"/>
</dbReference>
<dbReference type="SUPFAM" id="SSF51703">
    <property type="entry name" value="Cobalamin (vitamin B12)-dependent enzymes"/>
    <property type="match status" value="1"/>
</dbReference>